<proteinExistence type="predicted"/>
<dbReference type="EMBL" id="JAWDJW010000685">
    <property type="protein sequence ID" value="KAK3080202.1"/>
    <property type="molecule type" value="Genomic_DNA"/>
</dbReference>
<evidence type="ECO:0000313" key="2">
    <source>
        <dbReference type="Proteomes" id="UP001186974"/>
    </source>
</evidence>
<keyword evidence="2" id="KW-1185">Reference proteome</keyword>
<dbReference type="Proteomes" id="UP001186974">
    <property type="component" value="Unassembled WGS sequence"/>
</dbReference>
<accession>A0ACC3DUH5</accession>
<comment type="caution">
    <text evidence="1">The sequence shown here is derived from an EMBL/GenBank/DDBJ whole genome shotgun (WGS) entry which is preliminary data.</text>
</comment>
<evidence type="ECO:0000313" key="1">
    <source>
        <dbReference type="EMBL" id="KAK3080202.1"/>
    </source>
</evidence>
<sequence>MRLENGASLVHRRESRSSDYERGHVSTPCSYDSPPPSQQSPFRKSFAVNAPPTPRSANQSPFPTQAQVPMPTKQPQYFASNMMQTSMNPHLLQTSWESQTESDSMGESMDFLSQFDSPLAFDPSMQYPQSPVPSSYMAMMDWNGGIDMDFKDFFRPRPPLDQLSLDVIFSHTISTYAL</sequence>
<gene>
    <name evidence="1" type="ORF">LTS18_002859</name>
</gene>
<organism evidence="1 2">
    <name type="scientific">Coniosporium uncinatum</name>
    <dbReference type="NCBI Taxonomy" id="93489"/>
    <lineage>
        <taxon>Eukaryota</taxon>
        <taxon>Fungi</taxon>
        <taxon>Dikarya</taxon>
        <taxon>Ascomycota</taxon>
        <taxon>Pezizomycotina</taxon>
        <taxon>Dothideomycetes</taxon>
        <taxon>Dothideomycetes incertae sedis</taxon>
        <taxon>Coniosporium</taxon>
    </lineage>
</organism>
<name>A0ACC3DUH5_9PEZI</name>
<protein>
    <submittedName>
        <fullName evidence="1">Uncharacterized protein</fullName>
    </submittedName>
</protein>
<reference evidence="1" key="1">
    <citation type="submission" date="2024-09" db="EMBL/GenBank/DDBJ databases">
        <title>Black Yeasts Isolated from many extreme environments.</title>
        <authorList>
            <person name="Coleine C."/>
            <person name="Stajich J.E."/>
            <person name="Selbmann L."/>
        </authorList>
    </citation>
    <scope>NUCLEOTIDE SEQUENCE</scope>
    <source>
        <strain evidence="1">CCFEE 5737</strain>
    </source>
</reference>